<gene>
    <name evidence="1" type="ORF">AKJ09_07852</name>
</gene>
<dbReference type="Proteomes" id="UP000064967">
    <property type="component" value="Chromosome"/>
</dbReference>
<keyword evidence="2" id="KW-1185">Reference proteome</keyword>
<dbReference type="KEGG" id="llu:AKJ09_07852"/>
<dbReference type="EMBL" id="CP012333">
    <property type="protein sequence ID" value="AKV01189.1"/>
    <property type="molecule type" value="Genomic_DNA"/>
</dbReference>
<evidence type="ECO:0000313" key="2">
    <source>
        <dbReference type="Proteomes" id="UP000064967"/>
    </source>
</evidence>
<reference evidence="1 2" key="1">
    <citation type="submission" date="2015-08" db="EMBL/GenBank/DDBJ databases">
        <authorList>
            <person name="Babu N.S."/>
            <person name="Beckwith C.J."/>
            <person name="Beseler K.G."/>
            <person name="Brison A."/>
            <person name="Carone J.V."/>
            <person name="Caskin T.P."/>
            <person name="Diamond M."/>
            <person name="Durham M.E."/>
            <person name="Foxe J.M."/>
            <person name="Go M."/>
            <person name="Henderson B.A."/>
            <person name="Jones I.B."/>
            <person name="McGettigan J.A."/>
            <person name="Micheletti S.J."/>
            <person name="Nasrallah M.E."/>
            <person name="Ortiz D."/>
            <person name="Piller C.R."/>
            <person name="Privatt S.R."/>
            <person name="Schneider S.L."/>
            <person name="Sharp S."/>
            <person name="Smith T.C."/>
            <person name="Stanton J.D."/>
            <person name="Ullery H.E."/>
            <person name="Wilson R.J."/>
            <person name="Serrano M.G."/>
            <person name="Buck G."/>
            <person name="Lee V."/>
            <person name="Wang Y."/>
            <person name="Carvalho R."/>
            <person name="Voegtly L."/>
            <person name="Shi R."/>
            <person name="Duckworth R."/>
            <person name="Johnson A."/>
            <person name="Loviza R."/>
            <person name="Walstead R."/>
            <person name="Shah Z."/>
            <person name="Kiflezghi M."/>
            <person name="Wade K."/>
            <person name="Ball S.L."/>
            <person name="Bradley K.W."/>
            <person name="Asai D.J."/>
            <person name="Bowman C.A."/>
            <person name="Russell D.A."/>
            <person name="Pope W.H."/>
            <person name="Jacobs-Sera D."/>
            <person name="Hendrix R.W."/>
            <person name="Hatfull G.F."/>
        </authorList>
    </citation>
    <scope>NUCLEOTIDE SEQUENCE [LARGE SCALE GENOMIC DNA]</scope>
    <source>
        <strain evidence="1 2">DSM 27648</strain>
    </source>
</reference>
<dbReference type="AlphaFoldDB" id="A0A0K1Q638"/>
<accession>A0A0K1Q638</accession>
<evidence type="ECO:0000313" key="1">
    <source>
        <dbReference type="EMBL" id="AKV01189.1"/>
    </source>
</evidence>
<proteinExistence type="predicted"/>
<dbReference type="STRING" id="1391654.AKJ09_07852"/>
<name>A0A0K1Q638_9BACT</name>
<organism evidence="1 2">
    <name type="scientific">Labilithrix luteola</name>
    <dbReference type="NCBI Taxonomy" id="1391654"/>
    <lineage>
        <taxon>Bacteria</taxon>
        <taxon>Pseudomonadati</taxon>
        <taxon>Myxococcota</taxon>
        <taxon>Polyangia</taxon>
        <taxon>Polyangiales</taxon>
        <taxon>Labilitrichaceae</taxon>
        <taxon>Labilithrix</taxon>
    </lineage>
</organism>
<protein>
    <submittedName>
        <fullName evidence="1">Uncharacterized protein</fullName>
    </submittedName>
</protein>
<sequence length="46" mass="4963">MNESAHLTPCLHAGLDERTRQLGRGNVIEGHAAPVDTLERLGGRRG</sequence>